<dbReference type="Pfam" id="PF21981">
    <property type="entry name" value="RecX_HTH3"/>
    <property type="match status" value="1"/>
</dbReference>
<dbReference type="Proteomes" id="UP000823850">
    <property type="component" value="Unassembled WGS sequence"/>
</dbReference>
<reference evidence="9" key="1">
    <citation type="journal article" date="2021" name="PeerJ">
        <title>Extensive microbial diversity within the chicken gut microbiome revealed by metagenomics and culture.</title>
        <authorList>
            <person name="Gilroy R."/>
            <person name="Ravi A."/>
            <person name="Getino M."/>
            <person name="Pursley I."/>
            <person name="Horton D.L."/>
            <person name="Alikhan N.F."/>
            <person name="Baker D."/>
            <person name="Gharbi K."/>
            <person name="Hall N."/>
            <person name="Watson M."/>
            <person name="Adriaenssens E.M."/>
            <person name="Foster-Nyarko E."/>
            <person name="Jarju S."/>
            <person name="Secka A."/>
            <person name="Antonio M."/>
            <person name="Oren A."/>
            <person name="Chaudhuri R.R."/>
            <person name="La Ragione R."/>
            <person name="Hildebrand F."/>
            <person name="Pallen M.J."/>
        </authorList>
    </citation>
    <scope>NUCLEOTIDE SEQUENCE</scope>
    <source>
        <strain evidence="9">ChiW19-6364</strain>
    </source>
</reference>
<organism evidence="9 10">
    <name type="scientific">Candidatus Blautia stercoripullorum</name>
    <dbReference type="NCBI Taxonomy" id="2838502"/>
    <lineage>
        <taxon>Bacteria</taxon>
        <taxon>Bacillati</taxon>
        <taxon>Bacillota</taxon>
        <taxon>Clostridia</taxon>
        <taxon>Lachnospirales</taxon>
        <taxon>Lachnospiraceae</taxon>
        <taxon>Blautia</taxon>
    </lineage>
</organism>
<accession>A0A9D2U483</accession>
<evidence type="ECO:0000256" key="1">
    <source>
        <dbReference type="ARBA" id="ARBA00004496"/>
    </source>
</evidence>
<evidence type="ECO:0000313" key="10">
    <source>
        <dbReference type="Proteomes" id="UP000823850"/>
    </source>
</evidence>
<keyword evidence="4 5" id="KW-0963">Cytoplasm</keyword>
<comment type="similarity">
    <text evidence="2 5">Belongs to the RecX family.</text>
</comment>
<evidence type="ECO:0000256" key="2">
    <source>
        <dbReference type="ARBA" id="ARBA00009695"/>
    </source>
</evidence>
<dbReference type="InterPro" id="IPR053926">
    <property type="entry name" value="RecX_HTH_1st"/>
</dbReference>
<evidence type="ECO:0000256" key="5">
    <source>
        <dbReference type="HAMAP-Rule" id="MF_01114"/>
    </source>
</evidence>
<dbReference type="GO" id="GO:0006282">
    <property type="term" value="P:regulation of DNA repair"/>
    <property type="evidence" value="ECO:0007669"/>
    <property type="project" value="UniProtKB-UniRule"/>
</dbReference>
<feature type="domain" description="RecX first three-helical" evidence="8">
    <location>
        <begin position="59"/>
        <end position="97"/>
    </location>
</feature>
<dbReference type="HAMAP" id="MF_01114">
    <property type="entry name" value="RecX"/>
    <property type="match status" value="1"/>
</dbReference>
<dbReference type="Pfam" id="PF02631">
    <property type="entry name" value="RecX_HTH2"/>
    <property type="match status" value="1"/>
</dbReference>
<dbReference type="InterPro" id="IPR053925">
    <property type="entry name" value="RecX_HTH_3rd"/>
</dbReference>
<dbReference type="InterPro" id="IPR003783">
    <property type="entry name" value="Regulatory_RecX"/>
</dbReference>
<comment type="caution">
    <text evidence="9">The sequence shown here is derived from an EMBL/GenBank/DDBJ whole genome shotgun (WGS) entry which is preliminary data.</text>
</comment>
<evidence type="ECO:0000259" key="8">
    <source>
        <dbReference type="Pfam" id="PF21982"/>
    </source>
</evidence>
<dbReference type="EMBL" id="DWUX01000156">
    <property type="protein sequence ID" value="HJD40080.1"/>
    <property type="molecule type" value="Genomic_DNA"/>
</dbReference>
<protein>
    <recommendedName>
        <fullName evidence="3 5">Regulatory protein RecX</fullName>
    </recommendedName>
</protein>
<evidence type="ECO:0000256" key="4">
    <source>
        <dbReference type="ARBA" id="ARBA00022490"/>
    </source>
</evidence>
<sequence length="200" mass="23686">MTVTELRPVTKQKFQVKIEGQPAFVLYKGELSRYHIEKDREISSEIYREITEEILPKRAKMRAMHLLEQGDRTRKDLEEKLLKSGYPLNAVDEALAYVESYHYIDDKRYALSYILSQKEKKGKARIQMELRRKGVSQEDIDQAFAETEEETDPTEVIRELIRKKKRGEEPMEEKEKSRLYGFLMRRGFSSSDILSVLREF</sequence>
<dbReference type="InterPro" id="IPR053924">
    <property type="entry name" value="RecX_HTH_2nd"/>
</dbReference>
<feature type="domain" description="RecX second three-helical" evidence="6">
    <location>
        <begin position="105"/>
        <end position="143"/>
    </location>
</feature>
<feature type="domain" description="RecX third three-helical" evidence="7">
    <location>
        <begin position="152"/>
        <end position="197"/>
    </location>
</feature>
<evidence type="ECO:0000259" key="7">
    <source>
        <dbReference type="Pfam" id="PF21981"/>
    </source>
</evidence>
<dbReference type="PANTHER" id="PTHR33602:SF1">
    <property type="entry name" value="REGULATORY PROTEIN RECX FAMILY PROTEIN"/>
    <property type="match status" value="1"/>
</dbReference>
<dbReference type="Gene3D" id="1.10.10.10">
    <property type="entry name" value="Winged helix-like DNA-binding domain superfamily/Winged helix DNA-binding domain"/>
    <property type="match status" value="3"/>
</dbReference>
<name>A0A9D2U483_9FIRM</name>
<dbReference type="Pfam" id="PF21982">
    <property type="entry name" value="RecX_HTH1"/>
    <property type="match status" value="1"/>
</dbReference>
<reference evidence="9" key="2">
    <citation type="submission" date="2021-04" db="EMBL/GenBank/DDBJ databases">
        <authorList>
            <person name="Gilroy R."/>
        </authorList>
    </citation>
    <scope>NUCLEOTIDE SEQUENCE</scope>
    <source>
        <strain evidence="9">ChiW19-6364</strain>
    </source>
</reference>
<evidence type="ECO:0000256" key="3">
    <source>
        <dbReference type="ARBA" id="ARBA00018111"/>
    </source>
</evidence>
<proteinExistence type="inferred from homology"/>
<dbReference type="InterPro" id="IPR036388">
    <property type="entry name" value="WH-like_DNA-bd_sf"/>
</dbReference>
<comment type="subcellular location">
    <subcellularLocation>
        <location evidence="1 5">Cytoplasm</location>
    </subcellularLocation>
</comment>
<dbReference type="AlphaFoldDB" id="A0A9D2U483"/>
<gene>
    <name evidence="5" type="primary">recX</name>
    <name evidence="9" type="ORF">H9913_08615</name>
</gene>
<evidence type="ECO:0000259" key="6">
    <source>
        <dbReference type="Pfam" id="PF02631"/>
    </source>
</evidence>
<dbReference type="PANTHER" id="PTHR33602">
    <property type="entry name" value="REGULATORY PROTEIN RECX FAMILY PROTEIN"/>
    <property type="match status" value="1"/>
</dbReference>
<evidence type="ECO:0000313" key="9">
    <source>
        <dbReference type="EMBL" id="HJD40080.1"/>
    </source>
</evidence>
<dbReference type="GO" id="GO:0005737">
    <property type="term" value="C:cytoplasm"/>
    <property type="evidence" value="ECO:0007669"/>
    <property type="project" value="UniProtKB-SubCell"/>
</dbReference>
<comment type="function">
    <text evidence="5">Modulates RecA activity.</text>
</comment>